<dbReference type="EMBL" id="JBBBZM010000035">
    <property type="protein sequence ID" value="KAL0637424.1"/>
    <property type="molecule type" value="Genomic_DNA"/>
</dbReference>
<feature type="compositionally biased region" description="Low complexity" evidence="2">
    <location>
        <begin position="173"/>
        <end position="182"/>
    </location>
</feature>
<gene>
    <name evidence="3" type="ORF">Q9L58_003627</name>
</gene>
<feature type="region of interest" description="Disordered" evidence="2">
    <location>
        <begin position="68"/>
        <end position="87"/>
    </location>
</feature>
<protein>
    <recommendedName>
        <fullName evidence="5">BED-type domain-containing protein</fullName>
    </recommendedName>
</protein>
<keyword evidence="4" id="KW-1185">Reference proteome</keyword>
<feature type="coiled-coil region" evidence="1">
    <location>
        <begin position="319"/>
        <end position="374"/>
    </location>
</feature>
<dbReference type="Proteomes" id="UP001447188">
    <property type="component" value="Unassembled WGS sequence"/>
</dbReference>
<feature type="compositionally biased region" description="Polar residues" evidence="2">
    <location>
        <begin position="268"/>
        <end position="283"/>
    </location>
</feature>
<reference evidence="3 4" key="1">
    <citation type="submission" date="2024-02" db="EMBL/GenBank/DDBJ databases">
        <title>Discinaceae phylogenomics.</title>
        <authorList>
            <person name="Dirks A.C."/>
            <person name="James T.Y."/>
        </authorList>
    </citation>
    <scope>NUCLEOTIDE SEQUENCE [LARGE SCALE GENOMIC DNA]</scope>
    <source>
        <strain evidence="3 4">ACD0624</strain>
    </source>
</reference>
<proteinExistence type="predicted"/>
<accession>A0ABR3GNE2</accession>
<evidence type="ECO:0000313" key="3">
    <source>
        <dbReference type="EMBL" id="KAL0637424.1"/>
    </source>
</evidence>
<evidence type="ECO:0000256" key="1">
    <source>
        <dbReference type="SAM" id="Coils"/>
    </source>
</evidence>
<sequence>MPRPFKWAEYFNKDAALQNRSNKYQVSCVRCQKKIPKGRSEERTRHLVEECTGLTSREREQIVQVEAKEAEAAAAGTSKPRGRPPGDAVDGGFGDTEIEEFLKLVRPHHPLENDDRGWQVVFDDYNSWASANNFKKRTADALRKQWYISPQHCHTRKKKKKKNRKITHHGNRNLRVNNNNRLHSTGTHPNFPWDVPEARALPWELSGLDGFEDDPSGADTDHDALNDPNAADLSAVSTSGYSLPQPPRFDPELTSALRGATPPPNLSPPQSASSGQQRQTQYRLTAYSRPPPIVRRLLAQSGELENTPDRVPPASTSLIDFLEYENIQKAKRIERLETRADKLEDKLDKLDSRNRKLEDQNRKLEQQNQMLKMQIMVGGGSVGIKRKRGNSELLQLQDVVDD</sequence>
<name>A0ABR3GNE2_9PEZI</name>
<dbReference type="Gene3D" id="1.20.5.170">
    <property type="match status" value="1"/>
</dbReference>
<organism evidence="3 4">
    <name type="scientific">Discina gigas</name>
    <dbReference type="NCBI Taxonomy" id="1032678"/>
    <lineage>
        <taxon>Eukaryota</taxon>
        <taxon>Fungi</taxon>
        <taxon>Dikarya</taxon>
        <taxon>Ascomycota</taxon>
        <taxon>Pezizomycotina</taxon>
        <taxon>Pezizomycetes</taxon>
        <taxon>Pezizales</taxon>
        <taxon>Discinaceae</taxon>
        <taxon>Discina</taxon>
    </lineage>
</organism>
<evidence type="ECO:0000313" key="4">
    <source>
        <dbReference type="Proteomes" id="UP001447188"/>
    </source>
</evidence>
<evidence type="ECO:0008006" key="5">
    <source>
        <dbReference type="Google" id="ProtNLM"/>
    </source>
</evidence>
<feature type="region of interest" description="Disordered" evidence="2">
    <location>
        <begin position="150"/>
        <end position="291"/>
    </location>
</feature>
<keyword evidence="1" id="KW-0175">Coiled coil</keyword>
<evidence type="ECO:0000256" key="2">
    <source>
        <dbReference type="SAM" id="MobiDB-lite"/>
    </source>
</evidence>
<feature type="compositionally biased region" description="Basic residues" evidence="2">
    <location>
        <begin position="153"/>
        <end position="172"/>
    </location>
</feature>
<comment type="caution">
    <text evidence="3">The sequence shown here is derived from an EMBL/GenBank/DDBJ whole genome shotgun (WGS) entry which is preliminary data.</text>
</comment>